<feature type="transmembrane region" description="Helical" evidence="1">
    <location>
        <begin position="21"/>
        <end position="42"/>
    </location>
</feature>
<sequence>MCQNFIYYIYLFYKQSIDLSFFFFLIAKIIFTLYIYFVLYKLNNKNELMSFVLLYVVLLVVRSIKDLEVVLNKNFKSL</sequence>
<keyword evidence="3" id="KW-1185">Reference proteome</keyword>
<evidence type="ECO:0000313" key="2">
    <source>
        <dbReference type="EMBL" id="POG74716.1"/>
    </source>
</evidence>
<keyword evidence="1" id="KW-0472">Membrane</keyword>
<reference evidence="2 3" key="1">
    <citation type="journal article" date="2013" name="Proc. Natl. Acad. Sci. U.S.A.">
        <title>Genome of an arbuscular mycorrhizal fungus provides insight into the oldest plant symbiosis.</title>
        <authorList>
            <person name="Tisserant E."/>
            <person name="Malbreil M."/>
            <person name="Kuo A."/>
            <person name="Kohler A."/>
            <person name="Symeonidi A."/>
            <person name="Balestrini R."/>
            <person name="Charron P."/>
            <person name="Duensing N."/>
            <person name="Frei Dit Frey N."/>
            <person name="Gianinazzi-Pearson V."/>
            <person name="Gilbert L.B."/>
            <person name="Handa Y."/>
            <person name="Herr J.R."/>
            <person name="Hijri M."/>
            <person name="Koul R."/>
            <person name="Kawaguchi M."/>
            <person name="Krajinski F."/>
            <person name="Lammers P.J."/>
            <person name="Masclaux F.G."/>
            <person name="Murat C."/>
            <person name="Morin E."/>
            <person name="Ndikumana S."/>
            <person name="Pagni M."/>
            <person name="Petitpierre D."/>
            <person name="Requena N."/>
            <person name="Rosikiewicz P."/>
            <person name="Riley R."/>
            <person name="Saito K."/>
            <person name="San Clemente H."/>
            <person name="Shapiro H."/>
            <person name="van Tuinen D."/>
            <person name="Becard G."/>
            <person name="Bonfante P."/>
            <person name="Paszkowski U."/>
            <person name="Shachar-Hill Y.Y."/>
            <person name="Tuskan G.A."/>
            <person name="Young P.W."/>
            <person name="Sanders I.R."/>
            <person name="Henrissat B."/>
            <person name="Rensing S.A."/>
            <person name="Grigoriev I.V."/>
            <person name="Corradi N."/>
            <person name="Roux C."/>
            <person name="Martin F."/>
        </authorList>
    </citation>
    <scope>NUCLEOTIDE SEQUENCE [LARGE SCALE GENOMIC DNA]</scope>
    <source>
        <strain evidence="2 3">DAOM 197198</strain>
    </source>
</reference>
<evidence type="ECO:0000313" key="3">
    <source>
        <dbReference type="Proteomes" id="UP000018888"/>
    </source>
</evidence>
<proteinExistence type="predicted"/>
<dbReference type="AlphaFoldDB" id="A0A2P4QAS8"/>
<keyword evidence="1" id="KW-0812">Transmembrane</keyword>
<gene>
    <name evidence="2" type="ORF">GLOIN_2v1021481</name>
</gene>
<name>A0A2P4QAS8_RHIID</name>
<feature type="transmembrane region" description="Helical" evidence="1">
    <location>
        <begin position="48"/>
        <end position="64"/>
    </location>
</feature>
<evidence type="ECO:0000256" key="1">
    <source>
        <dbReference type="SAM" id="Phobius"/>
    </source>
</evidence>
<comment type="caution">
    <text evidence="2">The sequence shown here is derived from an EMBL/GenBank/DDBJ whole genome shotgun (WGS) entry which is preliminary data.</text>
</comment>
<keyword evidence="1" id="KW-1133">Transmembrane helix</keyword>
<dbReference type="EMBL" id="AUPC02000068">
    <property type="protein sequence ID" value="POG74716.1"/>
    <property type="molecule type" value="Genomic_DNA"/>
</dbReference>
<dbReference type="Proteomes" id="UP000018888">
    <property type="component" value="Unassembled WGS sequence"/>
</dbReference>
<accession>A0A2P4QAS8</accession>
<reference evidence="2 3" key="2">
    <citation type="journal article" date="2018" name="New Phytol.">
        <title>High intraspecific genome diversity in the model arbuscular mycorrhizal symbiont Rhizophagus irregularis.</title>
        <authorList>
            <person name="Chen E.C.H."/>
            <person name="Morin E."/>
            <person name="Beaudet D."/>
            <person name="Noel J."/>
            <person name="Yildirir G."/>
            <person name="Ndikumana S."/>
            <person name="Charron P."/>
            <person name="St-Onge C."/>
            <person name="Giorgi J."/>
            <person name="Kruger M."/>
            <person name="Marton T."/>
            <person name="Ropars J."/>
            <person name="Grigoriev I.V."/>
            <person name="Hainaut M."/>
            <person name="Henrissat B."/>
            <person name="Roux C."/>
            <person name="Martin F."/>
            <person name="Corradi N."/>
        </authorList>
    </citation>
    <scope>NUCLEOTIDE SEQUENCE [LARGE SCALE GENOMIC DNA]</scope>
    <source>
        <strain evidence="2 3">DAOM 197198</strain>
    </source>
</reference>
<protein>
    <submittedName>
        <fullName evidence="2">Uncharacterized protein</fullName>
    </submittedName>
</protein>
<organism evidence="2 3">
    <name type="scientific">Rhizophagus irregularis (strain DAOM 181602 / DAOM 197198 / MUCL 43194)</name>
    <name type="common">Arbuscular mycorrhizal fungus</name>
    <name type="synonym">Glomus intraradices</name>
    <dbReference type="NCBI Taxonomy" id="747089"/>
    <lineage>
        <taxon>Eukaryota</taxon>
        <taxon>Fungi</taxon>
        <taxon>Fungi incertae sedis</taxon>
        <taxon>Mucoromycota</taxon>
        <taxon>Glomeromycotina</taxon>
        <taxon>Glomeromycetes</taxon>
        <taxon>Glomerales</taxon>
        <taxon>Glomeraceae</taxon>
        <taxon>Rhizophagus</taxon>
    </lineage>
</organism>